<evidence type="ECO:0000313" key="1">
    <source>
        <dbReference type="EMBL" id="KAK9209646.1"/>
    </source>
</evidence>
<dbReference type="EMBL" id="JBCGBO010000004">
    <property type="protein sequence ID" value="KAK9209646.1"/>
    <property type="molecule type" value="Genomic_DNA"/>
</dbReference>
<name>A0AAP0MM17_9ROSI</name>
<dbReference type="SUPFAM" id="SSF48403">
    <property type="entry name" value="Ankyrin repeat"/>
    <property type="match status" value="1"/>
</dbReference>
<gene>
    <name evidence="1" type="ORF">WN944_002013</name>
</gene>
<dbReference type="AlphaFoldDB" id="A0AAP0MM17"/>
<dbReference type="Gene3D" id="1.25.40.20">
    <property type="entry name" value="Ankyrin repeat-containing domain"/>
    <property type="match status" value="1"/>
</dbReference>
<dbReference type="Proteomes" id="UP001428341">
    <property type="component" value="Unassembled WGS sequence"/>
</dbReference>
<proteinExistence type="predicted"/>
<sequence length="242" mass="27342">MGCTGLHEFIVLICNSYWSCYCTLLNINGFNSSSDILNEENRQTVAGWTIMFTCVGVFVHRYAASDLSLPRVRNRLGETPVYRAAALGKTKLLQILTEQFCDSSYHFHSGKDDKTILHMAILGQHFETAIWLLDQDSSLAEKRATLKSDELSSTSRKPPKSDEHIGFTFLELLALMPTAFTGADDMKKKASLFNPLIFSCLQTYLDDDCNYKEDLETDKIDNRFDPTRKRRGNGERAALICS</sequence>
<reference evidence="1 2" key="1">
    <citation type="submission" date="2024-05" db="EMBL/GenBank/DDBJ databases">
        <title>Haplotype-resolved chromosome-level genome assembly of Huyou (Citrus changshanensis).</title>
        <authorList>
            <person name="Miao C."/>
            <person name="Chen W."/>
            <person name="Wu Y."/>
            <person name="Wang L."/>
            <person name="Zhao S."/>
            <person name="Grierson D."/>
            <person name="Xu C."/>
            <person name="Chen K."/>
        </authorList>
    </citation>
    <scope>NUCLEOTIDE SEQUENCE [LARGE SCALE GENOMIC DNA]</scope>
    <source>
        <strain evidence="1">01-14</strain>
        <tissue evidence="1">Leaf</tissue>
    </source>
</reference>
<dbReference type="InterPro" id="IPR002110">
    <property type="entry name" value="Ankyrin_rpt"/>
</dbReference>
<keyword evidence="2" id="KW-1185">Reference proteome</keyword>
<evidence type="ECO:0000313" key="2">
    <source>
        <dbReference type="Proteomes" id="UP001428341"/>
    </source>
</evidence>
<dbReference type="InterPro" id="IPR036770">
    <property type="entry name" value="Ankyrin_rpt-contain_sf"/>
</dbReference>
<organism evidence="1 2">
    <name type="scientific">Citrus x changshan-huyou</name>
    <dbReference type="NCBI Taxonomy" id="2935761"/>
    <lineage>
        <taxon>Eukaryota</taxon>
        <taxon>Viridiplantae</taxon>
        <taxon>Streptophyta</taxon>
        <taxon>Embryophyta</taxon>
        <taxon>Tracheophyta</taxon>
        <taxon>Spermatophyta</taxon>
        <taxon>Magnoliopsida</taxon>
        <taxon>eudicotyledons</taxon>
        <taxon>Gunneridae</taxon>
        <taxon>Pentapetalae</taxon>
        <taxon>rosids</taxon>
        <taxon>malvids</taxon>
        <taxon>Sapindales</taxon>
        <taxon>Rutaceae</taxon>
        <taxon>Aurantioideae</taxon>
        <taxon>Citrus</taxon>
    </lineage>
</organism>
<comment type="caution">
    <text evidence="1">The sequence shown here is derived from an EMBL/GenBank/DDBJ whole genome shotgun (WGS) entry which is preliminary data.</text>
</comment>
<accession>A0AAP0MM17</accession>
<protein>
    <submittedName>
        <fullName evidence="1">Uncharacterized protein</fullName>
    </submittedName>
</protein>
<dbReference type="Pfam" id="PF12796">
    <property type="entry name" value="Ank_2"/>
    <property type="match status" value="1"/>
</dbReference>